<dbReference type="Proteomes" id="UP000297245">
    <property type="component" value="Unassembled WGS sequence"/>
</dbReference>
<keyword evidence="3" id="KW-1185">Reference proteome</keyword>
<protein>
    <submittedName>
        <fullName evidence="2">Uncharacterized protein</fullName>
    </submittedName>
</protein>
<feature type="compositionally biased region" description="Polar residues" evidence="1">
    <location>
        <begin position="385"/>
        <end position="404"/>
    </location>
</feature>
<reference evidence="2 3" key="1">
    <citation type="journal article" date="2019" name="Nat. Ecol. Evol.">
        <title>Megaphylogeny resolves global patterns of mushroom evolution.</title>
        <authorList>
            <person name="Varga T."/>
            <person name="Krizsan K."/>
            <person name="Foldi C."/>
            <person name="Dima B."/>
            <person name="Sanchez-Garcia M."/>
            <person name="Sanchez-Ramirez S."/>
            <person name="Szollosi G.J."/>
            <person name="Szarkandi J.G."/>
            <person name="Papp V."/>
            <person name="Albert L."/>
            <person name="Andreopoulos W."/>
            <person name="Angelini C."/>
            <person name="Antonin V."/>
            <person name="Barry K.W."/>
            <person name="Bougher N.L."/>
            <person name="Buchanan P."/>
            <person name="Buyck B."/>
            <person name="Bense V."/>
            <person name="Catcheside P."/>
            <person name="Chovatia M."/>
            <person name="Cooper J."/>
            <person name="Damon W."/>
            <person name="Desjardin D."/>
            <person name="Finy P."/>
            <person name="Geml J."/>
            <person name="Haridas S."/>
            <person name="Hughes K."/>
            <person name="Justo A."/>
            <person name="Karasinski D."/>
            <person name="Kautmanova I."/>
            <person name="Kiss B."/>
            <person name="Kocsube S."/>
            <person name="Kotiranta H."/>
            <person name="LaButti K.M."/>
            <person name="Lechner B.E."/>
            <person name="Liimatainen K."/>
            <person name="Lipzen A."/>
            <person name="Lukacs Z."/>
            <person name="Mihaltcheva S."/>
            <person name="Morgado L.N."/>
            <person name="Niskanen T."/>
            <person name="Noordeloos M.E."/>
            <person name="Ohm R.A."/>
            <person name="Ortiz-Santana B."/>
            <person name="Ovrebo C."/>
            <person name="Racz N."/>
            <person name="Riley R."/>
            <person name="Savchenko A."/>
            <person name="Shiryaev A."/>
            <person name="Soop K."/>
            <person name="Spirin V."/>
            <person name="Szebenyi C."/>
            <person name="Tomsovsky M."/>
            <person name="Tulloss R.E."/>
            <person name="Uehling J."/>
            <person name="Grigoriev I.V."/>
            <person name="Vagvolgyi C."/>
            <person name="Papp T."/>
            <person name="Martin F.M."/>
            <person name="Miettinen O."/>
            <person name="Hibbett D.S."/>
            <person name="Nagy L.G."/>
        </authorList>
    </citation>
    <scope>NUCLEOTIDE SEQUENCE [LARGE SCALE GENOMIC DNA]</scope>
    <source>
        <strain evidence="2 3">CBS 962.96</strain>
    </source>
</reference>
<evidence type="ECO:0000256" key="1">
    <source>
        <dbReference type="SAM" id="MobiDB-lite"/>
    </source>
</evidence>
<feature type="region of interest" description="Disordered" evidence="1">
    <location>
        <begin position="375"/>
        <end position="451"/>
    </location>
</feature>
<gene>
    <name evidence="2" type="ORF">K435DRAFT_850785</name>
</gene>
<dbReference type="AlphaFoldDB" id="A0A4S8MNJ7"/>
<organism evidence="2 3">
    <name type="scientific">Dendrothele bispora (strain CBS 962.96)</name>
    <dbReference type="NCBI Taxonomy" id="1314807"/>
    <lineage>
        <taxon>Eukaryota</taxon>
        <taxon>Fungi</taxon>
        <taxon>Dikarya</taxon>
        <taxon>Basidiomycota</taxon>
        <taxon>Agaricomycotina</taxon>
        <taxon>Agaricomycetes</taxon>
        <taxon>Agaricomycetidae</taxon>
        <taxon>Agaricales</taxon>
        <taxon>Agaricales incertae sedis</taxon>
        <taxon>Dendrothele</taxon>
    </lineage>
</organism>
<evidence type="ECO:0000313" key="2">
    <source>
        <dbReference type="EMBL" id="THV04527.1"/>
    </source>
</evidence>
<proteinExistence type="predicted"/>
<accession>A0A4S8MNJ7</accession>
<sequence>MSASTCKLCSHSKADVDTQGVSPIATDNTNISSSLSSGPITSSVSTDVVMSEPLSAAGNSNKEITLGDQEACESSQLGNSPMTEPVVGSGTQNTIQGNLEFICTFSPYGNNSNTINHSLSNGKLDYCKRNIDTTSLWARVTRKNKTSHSRDGSNASTSSQQSGDVVKAKANTGINKKMQRLVKLTEKELTNEEYDLIRKAGLHPEISFWDEVVEAAEVIELAEEGAQTEHNNLTCQCYTMQQNNNWHTDKAKEKNKWNNISRTKHKPRDQGPVTLKEEVREFLGNVQPKWPRKKFRPLQKKFQPFKTASMHVDVQETERLQSLADTTASTGNIELEIMSWDSCQADSSFDFESLPDLQEVSESDLDLMSDLQSVSDSKRSDIDLNDSNGYNSDLHNSSHYYTSKRQNDDDTDPEMPDFQSVGDSDAGSSYGGTYDDTYQEENEGHFPFPDQ</sequence>
<feature type="region of interest" description="Disordered" evidence="1">
    <location>
        <begin position="142"/>
        <end position="167"/>
    </location>
</feature>
<feature type="compositionally biased region" description="Polar residues" evidence="1">
    <location>
        <begin position="152"/>
        <end position="163"/>
    </location>
</feature>
<evidence type="ECO:0000313" key="3">
    <source>
        <dbReference type="Proteomes" id="UP000297245"/>
    </source>
</evidence>
<dbReference type="EMBL" id="ML179055">
    <property type="protein sequence ID" value="THV04527.1"/>
    <property type="molecule type" value="Genomic_DNA"/>
</dbReference>
<name>A0A4S8MNJ7_DENBC</name>
<dbReference type="OrthoDB" id="3205788at2759"/>